<reference evidence="1 2" key="1">
    <citation type="submission" date="2021-03" db="EMBL/GenBank/DDBJ databases">
        <title>Genomic Encyclopedia of Type Strains, Phase IV (KMG-IV): sequencing the most valuable type-strain genomes for metagenomic binning, comparative biology and taxonomic classification.</title>
        <authorList>
            <person name="Goeker M."/>
        </authorList>
    </citation>
    <scope>NUCLEOTIDE SEQUENCE [LARGE SCALE GENOMIC DNA]</scope>
    <source>
        <strain evidence="1 2">DSM 24738</strain>
    </source>
</reference>
<evidence type="ECO:0000313" key="2">
    <source>
        <dbReference type="Proteomes" id="UP001519343"/>
    </source>
</evidence>
<dbReference type="EMBL" id="JAGGKT010000006">
    <property type="protein sequence ID" value="MBP1932475.1"/>
    <property type="molecule type" value="Genomic_DNA"/>
</dbReference>
<dbReference type="Pfam" id="PF07873">
    <property type="entry name" value="YabP"/>
    <property type="match status" value="1"/>
</dbReference>
<dbReference type="InterPro" id="IPR038705">
    <property type="entry name" value="YabP_sf"/>
</dbReference>
<accession>A0ABS4GQC4</accession>
<dbReference type="NCBIfam" id="TIGR02892">
    <property type="entry name" value="spore_yabP"/>
    <property type="match status" value="1"/>
</dbReference>
<dbReference type="PIRSF" id="PIRSF011576">
    <property type="entry name" value="YabP"/>
    <property type="match status" value="1"/>
</dbReference>
<dbReference type="Gene3D" id="2.60.40.2000">
    <property type="match status" value="1"/>
</dbReference>
<proteinExistence type="predicted"/>
<organism evidence="1 2">
    <name type="scientific">Ammoniphilus resinae</name>
    <dbReference type="NCBI Taxonomy" id="861532"/>
    <lineage>
        <taxon>Bacteria</taxon>
        <taxon>Bacillati</taxon>
        <taxon>Bacillota</taxon>
        <taxon>Bacilli</taxon>
        <taxon>Bacillales</taxon>
        <taxon>Paenibacillaceae</taxon>
        <taxon>Aneurinibacillus group</taxon>
        <taxon>Ammoniphilus</taxon>
    </lineage>
</organism>
<protein>
    <submittedName>
        <fullName evidence="1">Sporulation protein YabP</fullName>
    </submittedName>
</protein>
<dbReference type="RefSeq" id="WP_209810512.1">
    <property type="nucleotide sequence ID" value="NZ_JAGGKT010000006.1"/>
</dbReference>
<dbReference type="InterPro" id="IPR012504">
    <property type="entry name" value="Spore_YabP"/>
</dbReference>
<gene>
    <name evidence="1" type="ORF">J2Z37_002476</name>
</gene>
<sequence length="95" mass="10783">MVDSTKKNPRHEIMMFNRKKLEISGVLNVESFDNEEFLLETECGFLCIKGQNLHMKNLSLETGQVSIEGYVHDMGYIDEHSGGSKGKGLFGRLFK</sequence>
<comment type="caution">
    <text evidence="1">The sequence shown here is derived from an EMBL/GenBank/DDBJ whole genome shotgun (WGS) entry which is preliminary data.</text>
</comment>
<dbReference type="Proteomes" id="UP001519343">
    <property type="component" value="Unassembled WGS sequence"/>
</dbReference>
<evidence type="ECO:0000313" key="1">
    <source>
        <dbReference type="EMBL" id="MBP1932475.1"/>
    </source>
</evidence>
<keyword evidence="2" id="KW-1185">Reference proteome</keyword>
<name>A0ABS4GQC4_9BACL</name>
<dbReference type="InterPro" id="IPR022476">
    <property type="entry name" value="Spore_YabP/YqfC"/>
</dbReference>